<evidence type="ECO:0000256" key="2">
    <source>
        <dbReference type="ARBA" id="ARBA00023015"/>
    </source>
</evidence>
<evidence type="ECO:0000256" key="1">
    <source>
        <dbReference type="ARBA" id="ARBA00010641"/>
    </source>
</evidence>
<dbReference type="PANTHER" id="PTHR43133">
    <property type="entry name" value="RNA POLYMERASE ECF-TYPE SIGMA FACTO"/>
    <property type="match status" value="1"/>
</dbReference>
<dbReference type="OrthoDB" id="9797134at2"/>
<accession>A0A0F4PN94</accession>
<protein>
    <recommendedName>
        <fullName evidence="10">RNA polymerase subunit sigma-24</fullName>
    </recommendedName>
</protein>
<keyword evidence="3" id="KW-0731">Sigma factor</keyword>
<dbReference type="InterPro" id="IPR039425">
    <property type="entry name" value="RNA_pol_sigma-70-like"/>
</dbReference>
<proteinExistence type="inferred from homology"/>
<dbReference type="NCBIfam" id="TIGR02937">
    <property type="entry name" value="sigma70-ECF"/>
    <property type="match status" value="1"/>
</dbReference>
<dbReference type="InterPro" id="IPR013324">
    <property type="entry name" value="RNA_pol_sigma_r3/r4-like"/>
</dbReference>
<dbReference type="RefSeq" id="WP_045980270.1">
    <property type="nucleotide sequence ID" value="NZ_JXXY01000016.1"/>
</dbReference>
<dbReference type="Gene3D" id="1.10.1740.10">
    <property type="match status" value="1"/>
</dbReference>
<feature type="domain" description="RNA polymerase sigma factor 70 region 4 type 2" evidence="7">
    <location>
        <begin position="113"/>
        <end position="164"/>
    </location>
</feature>
<feature type="domain" description="RNA polymerase sigma-70 region 2" evidence="6">
    <location>
        <begin position="26"/>
        <end position="90"/>
    </location>
</feature>
<name>A0A0F4PN94_9GAMM</name>
<dbReference type="InterPro" id="IPR036388">
    <property type="entry name" value="WH-like_DNA-bd_sf"/>
</dbReference>
<keyword evidence="4" id="KW-0238">DNA-binding</keyword>
<dbReference type="Pfam" id="PF08281">
    <property type="entry name" value="Sigma70_r4_2"/>
    <property type="match status" value="1"/>
</dbReference>
<dbReference type="InterPro" id="IPR007627">
    <property type="entry name" value="RNA_pol_sigma70_r2"/>
</dbReference>
<evidence type="ECO:0000313" key="9">
    <source>
        <dbReference type="Proteomes" id="UP000033664"/>
    </source>
</evidence>
<dbReference type="InterPro" id="IPR013325">
    <property type="entry name" value="RNA_pol_sigma_r2"/>
</dbReference>
<dbReference type="EMBL" id="JXXZ01000014">
    <property type="protein sequence ID" value="KJY96970.1"/>
    <property type="molecule type" value="Genomic_DNA"/>
</dbReference>
<dbReference type="GO" id="GO:0003677">
    <property type="term" value="F:DNA binding"/>
    <property type="evidence" value="ECO:0007669"/>
    <property type="project" value="UniProtKB-KW"/>
</dbReference>
<dbReference type="Proteomes" id="UP000033664">
    <property type="component" value="Unassembled WGS sequence"/>
</dbReference>
<organism evidence="8 9">
    <name type="scientific">Pseudoalteromonas ruthenica</name>
    <dbReference type="NCBI Taxonomy" id="151081"/>
    <lineage>
        <taxon>Bacteria</taxon>
        <taxon>Pseudomonadati</taxon>
        <taxon>Pseudomonadota</taxon>
        <taxon>Gammaproteobacteria</taxon>
        <taxon>Alteromonadales</taxon>
        <taxon>Pseudoalteromonadaceae</taxon>
        <taxon>Pseudoalteromonas</taxon>
    </lineage>
</organism>
<dbReference type="Pfam" id="PF04542">
    <property type="entry name" value="Sigma70_r2"/>
    <property type="match status" value="1"/>
</dbReference>
<evidence type="ECO:0000259" key="6">
    <source>
        <dbReference type="Pfam" id="PF04542"/>
    </source>
</evidence>
<dbReference type="AlphaFoldDB" id="A0A0F4PN94"/>
<sequence length="170" mass="19544">MKQSYTALLVLAAQSGDKQAFNQLCELHYQASYRFAYKLCQSPQDAGDITQEVWSKVAKDIRSLLEPGAFKAWLFRAIYRRFIDVIRRQYKEQGIAEAPLVAAQPISLEQSLDMLSLIARLPWGERHTVYLFYLEELAISDIAVVLDIPQGTVKSRLHKARKRLSQWAQQ</sequence>
<evidence type="ECO:0000256" key="5">
    <source>
        <dbReference type="ARBA" id="ARBA00023163"/>
    </source>
</evidence>
<evidence type="ECO:0008006" key="10">
    <source>
        <dbReference type="Google" id="ProtNLM"/>
    </source>
</evidence>
<dbReference type="GeneID" id="58230002"/>
<dbReference type="eggNOG" id="COG1595">
    <property type="taxonomic scope" value="Bacteria"/>
</dbReference>
<reference evidence="8 9" key="1">
    <citation type="journal article" date="2015" name="BMC Genomics">
        <title>Genome mining reveals unlocked bioactive potential of marine Gram-negative bacteria.</title>
        <authorList>
            <person name="Machado H."/>
            <person name="Sonnenschein E.C."/>
            <person name="Melchiorsen J."/>
            <person name="Gram L."/>
        </authorList>
    </citation>
    <scope>NUCLEOTIDE SEQUENCE [LARGE SCALE GENOMIC DNA]</scope>
    <source>
        <strain evidence="8 9">S3137</strain>
    </source>
</reference>
<keyword evidence="2" id="KW-0805">Transcription regulation</keyword>
<dbReference type="InterPro" id="IPR013249">
    <property type="entry name" value="RNA_pol_sigma70_r4_t2"/>
</dbReference>
<dbReference type="SUPFAM" id="SSF88659">
    <property type="entry name" value="Sigma3 and sigma4 domains of RNA polymerase sigma factors"/>
    <property type="match status" value="1"/>
</dbReference>
<gene>
    <name evidence="8" type="ORF">TW72_15990</name>
</gene>
<comment type="similarity">
    <text evidence="1">Belongs to the sigma-70 factor family. ECF subfamily.</text>
</comment>
<dbReference type="PANTHER" id="PTHR43133:SF8">
    <property type="entry name" value="RNA POLYMERASE SIGMA FACTOR HI_1459-RELATED"/>
    <property type="match status" value="1"/>
</dbReference>
<dbReference type="GO" id="GO:0006352">
    <property type="term" value="P:DNA-templated transcription initiation"/>
    <property type="evidence" value="ECO:0007669"/>
    <property type="project" value="InterPro"/>
</dbReference>
<evidence type="ECO:0000313" key="8">
    <source>
        <dbReference type="EMBL" id="KJY96970.1"/>
    </source>
</evidence>
<evidence type="ECO:0000256" key="3">
    <source>
        <dbReference type="ARBA" id="ARBA00023082"/>
    </source>
</evidence>
<keyword evidence="9" id="KW-1185">Reference proteome</keyword>
<dbReference type="InterPro" id="IPR014284">
    <property type="entry name" value="RNA_pol_sigma-70_dom"/>
</dbReference>
<dbReference type="GO" id="GO:0016987">
    <property type="term" value="F:sigma factor activity"/>
    <property type="evidence" value="ECO:0007669"/>
    <property type="project" value="UniProtKB-KW"/>
</dbReference>
<comment type="caution">
    <text evidence="8">The sequence shown here is derived from an EMBL/GenBank/DDBJ whole genome shotgun (WGS) entry which is preliminary data.</text>
</comment>
<evidence type="ECO:0000256" key="4">
    <source>
        <dbReference type="ARBA" id="ARBA00023125"/>
    </source>
</evidence>
<dbReference type="Gene3D" id="1.10.10.10">
    <property type="entry name" value="Winged helix-like DNA-binding domain superfamily/Winged helix DNA-binding domain"/>
    <property type="match status" value="1"/>
</dbReference>
<dbReference type="SUPFAM" id="SSF88946">
    <property type="entry name" value="Sigma2 domain of RNA polymerase sigma factors"/>
    <property type="match status" value="1"/>
</dbReference>
<keyword evidence="5" id="KW-0804">Transcription</keyword>
<dbReference type="CDD" id="cd06171">
    <property type="entry name" value="Sigma70_r4"/>
    <property type="match status" value="1"/>
</dbReference>
<evidence type="ECO:0000259" key="7">
    <source>
        <dbReference type="Pfam" id="PF08281"/>
    </source>
</evidence>
<dbReference type="PATRIC" id="fig|151081.8.peg.3147"/>